<dbReference type="FunCoup" id="A0A2K1JHG7">
    <property type="interactions" value="68"/>
</dbReference>
<dbReference type="STRING" id="3218.A0A2K1JHG7"/>
<dbReference type="Gene3D" id="2.60.40.150">
    <property type="entry name" value="C2 domain"/>
    <property type="match status" value="1"/>
</dbReference>
<dbReference type="CDD" id="cd04051">
    <property type="entry name" value="C2_SRC2_like"/>
    <property type="match status" value="1"/>
</dbReference>
<dbReference type="RefSeq" id="XP_024394628.1">
    <property type="nucleotide sequence ID" value="XM_024538860.2"/>
</dbReference>
<dbReference type="EnsemblPlants" id="Pp3c14_12090V3.2">
    <property type="protein sequence ID" value="Pp3c14_12090V3.2"/>
    <property type="gene ID" value="Pp3c14_12090"/>
</dbReference>
<dbReference type="EnsemblPlants" id="Pp3c14_12090V3.1">
    <property type="protein sequence ID" value="Pp3c14_12090V3.1"/>
    <property type="gene ID" value="Pp3c14_12090"/>
</dbReference>
<dbReference type="InterPro" id="IPR035892">
    <property type="entry name" value="C2_domain_sf"/>
</dbReference>
<keyword evidence="4" id="KW-1185">Reference proteome</keyword>
<dbReference type="OrthoDB" id="884464at2759"/>
<dbReference type="AlphaFoldDB" id="A0A2K1JHG7"/>
<accession>A0A2K1JHG7</accession>
<evidence type="ECO:0000259" key="1">
    <source>
        <dbReference type="PROSITE" id="PS50004"/>
    </source>
</evidence>
<dbReference type="GO" id="GO:0006952">
    <property type="term" value="P:defense response"/>
    <property type="evidence" value="ECO:0007669"/>
    <property type="project" value="InterPro"/>
</dbReference>
<reference evidence="2 4" key="2">
    <citation type="journal article" date="2018" name="Plant J.">
        <title>The Physcomitrella patens chromosome-scale assembly reveals moss genome structure and evolution.</title>
        <authorList>
            <person name="Lang D."/>
            <person name="Ullrich K.K."/>
            <person name="Murat F."/>
            <person name="Fuchs J."/>
            <person name="Jenkins J."/>
            <person name="Haas F.B."/>
            <person name="Piednoel M."/>
            <person name="Gundlach H."/>
            <person name="Van Bel M."/>
            <person name="Meyberg R."/>
            <person name="Vives C."/>
            <person name="Morata J."/>
            <person name="Symeonidi A."/>
            <person name="Hiss M."/>
            <person name="Muchero W."/>
            <person name="Kamisugi Y."/>
            <person name="Saleh O."/>
            <person name="Blanc G."/>
            <person name="Decker E.L."/>
            <person name="van Gessel N."/>
            <person name="Grimwood J."/>
            <person name="Hayes R.D."/>
            <person name="Graham S.W."/>
            <person name="Gunter L.E."/>
            <person name="McDaniel S.F."/>
            <person name="Hoernstein S.N.W."/>
            <person name="Larsson A."/>
            <person name="Li F.W."/>
            <person name="Perroud P.F."/>
            <person name="Phillips J."/>
            <person name="Ranjan P."/>
            <person name="Rokshar D.S."/>
            <person name="Rothfels C.J."/>
            <person name="Schneider L."/>
            <person name="Shu S."/>
            <person name="Stevenson D.W."/>
            <person name="Thummler F."/>
            <person name="Tillich M."/>
            <person name="Villarreal Aguilar J.C."/>
            <person name="Widiez T."/>
            <person name="Wong G.K."/>
            <person name="Wymore A."/>
            <person name="Zhang Y."/>
            <person name="Zimmer A.D."/>
            <person name="Quatrano R.S."/>
            <person name="Mayer K.F.X."/>
            <person name="Goodstein D."/>
            <person name="Casacuberta J.M."/>
            <person name="Vandepoele K."/>
            <person name="Reski R."/>
            <person name="Cuming A.C."/>
            <person name="Tuskan G.A."/>
            <person name="Maumus F."/>
            <person name="Salse J."/>
            <person name="Schmutz J."/>
            <person name="Rensing S.A."/>
        </authorList>
    </citation>
    <scope>NUCLEOTIDE SEQUENCE [LARGE SCALE GENOMIC DNA]</scope>
    <source>
        <strain evidence="3 4">cv. Gransden 2004</strain>
    </source>
</reference>
<reference evidence="2 4" key="1">
    <citation type="journal article" date="2008" name="Science">
        <title>The Physcomitrella genome reveals evolutionary insights into the conquest of land by plants.</title>
        <authorList>
            <person name="Rensing S."/>
            <person name="Lang D."/>
            <person name="Zimmer A."/>
            <person name="Terry A."/>
            <person name="Salamov A."/>
            <person name="Shapiro H."/>
            <person name="Nishiyama T."/>
            <person name="Perroud P.-F."/>
            <person name="Lindquist E."/>
            <person name="Kamisugi Y."/>
            <person name="Tanahashi T."/>
            <person name="Sakakibara K."/>
            <person name="Fujita T."/>
            <person name="Oishi K."/>
            <person name="Shin-I T."/>
            <person name="Kuroki Y."/>
            <person name="Toyoda A."/>
            <person name="Suzuki Y."/>
            <person name="Hashimoto A."/>
            <person name="Yamaguchi K."/>
            <person name="Sugano A."/>
            <person name="Kohara Y."/>
            <person name="Fujiyama A."/>
            <person name="Anterola A."/>
            <person name="Aoki S."/>
            <person name="Ashton N."/>
            <person name="Barbazuk W.B."/>
            <person name="Barker E."/>
            <person name="Bennetzen J."/>
            <person name="Bezanilla M."/>
            <person name="Blankenship R."/>
            <person name="Cho S.H."/>
            <person name="Dutcher S."/>
            <person name="Estelle M."/>
            <person name="Fawcett J.A."/>
            <person name="Gundlach H."/>
            <person name="Hanada K."/>
            <person name="Heyl A."/>
            <person name="Hicks K.A."/>
            <person name="Hugh J."/>
            <person name="Lohr M."/>
            <person name="Mayer K."/>
            <person name="Melkozernov A."/>
            <person name="Murata T."/>
            <person name="Nelson D."/>
            <person name="Pils B."/>
            <person name="Prigge M."/>
            <person name="Reiss B."/>
            <person name="Renner T."/>
            <person name="Rombauts S."/>
            <person name="Rushton P."/>
            <person name="Sanderfoot A."/>
            <person name="Schween G."/>
            <person name="Shiu S.-H."/>
            <person name="Stueber K."/>
            <person name="Theodoulou F.L."/>
            <person name="Tu H."/>
            <person name="Van de Peer Y."/>
            <person name="Verrier P.J."/>
            <person name="Waters E."/>
            <person name="Wood A."/>
            <person name="Yang L."/>
            <person name="Cove D."/>
            <person name="Cuming A."/>
            <person name="Hasebe M."/>
            <person name="Lucas S."/>
            <person name="Mishler D.B."/>
            <person name="Reski R."/>
            <person name="Grigoriev I."/>
            <person name="Quatrano R.S."/>
            <person name="Boore J.L."/>
        </authorList>
    </citation>
    <scope>NUCLEOTIDE SEQUENCE [LARGE SCALE GENOMIC DNA]</scope>
    <source>
        <strain evidence="3 4">cv. Gransden 2004</strain>
    </source>
</reference>
<protein>
    <recommendedName>
        <fullName evidence="1">C2 domain-containing protein</fullName>
    </recommendedName>
</protein>
<dbReference type="SMART" id="SM00239">
    <property type="entry name" value="C2"/>
    <property type="match status" value="1"/>
</dbReference>
<dbReference type="PANTHER" id="PTHR32246">
    <property type="entry name" value="INGRESSION PROTEIN FIC1"/>
    <property type="match status" value="1"/>
</dbReference>
<dbReference type="KEGG" id="ppp:112291452"/>
<dbReference type="PANTHER" id="PTHR32246:SF143">
    <property type="entry name" value="CALCIUM-DEPENDENT LIPID-BINDING (CALB DOMAIN) FAMILY PROTEIN"/>
    <property type="match status" value="1"/>
</dbReference>
<dbReference type="EMBL" id="ABEU02000014">
    <property type="protein sequence ID" value="PNR41003.1"/>
    <property type="molecule type" value="Genomic_DNA"/>
</dbReference>
<dbReference type="Pfam" id="PF00168">
    <property type="entry name" value="C2"/>
    <property type="match status" value="1"/>
</dbReference>
<organism evidence="2">
    <name type="scientific">Physcomitrium patens</name>
    <name type="common">Spreading-leaved earth moss</name>
    <name type="synonym">Physcomitrella patens</name>
    <dbReference type="NCBI Taxonomy" id="3218"/>
    <lineage>
        <taxon>Eukaryota</taxon>
        <taxon>Viridiplantae</taxon>
        <taxon>Streptophyta</taxon>
        <taxon>Embryophyta</taxon>
        <taxon>Bryophyta</taxon>
        <taxon>Bryophytina</taxon>
        <taxon>Bryopsida</taxon>
        <taxon>Funariidae</taxon>
        <taxon>Funariales</taxon>
        <taxon>Funariaceae</taxon>
        <taxon>Physcomitrium</taxon>
    </lineage>
</organism>
<evidence type="ECO:0000313" key="2">
    <source>
        <dbReference type="EMBL" id="PNR41003.1"/>
    </source>
</evidence>
<feature type="domain" description="C2" evidence="1">
    <location>
        <begin position="1"/>
        <end position="113"/>
    </location>
</feature>
<dbReference type="Proteomes" id="UP000006727">
    <property type="component" value="Chromosome 14"/>
</dbReference>
<dbReference type="Gramene" id="Pp3c14_12090V3.2">
    <property type="protein sequence ID" value="Pp3c14_12090V3.2"/>
    <property type="gene ID" value="Pp3c14_12090"/>
</dbReference>
<proteinExistence type="predicted"/>
<evidence type="ECO:0000313" key="4">
    <source>
        <dbReference type="Proteomes" id="UP000006727"/>
    </source>
</evidence>
<dbReference type="InterPro" id="IPR000008">
    <property type="entry name" value="C2_dom"/>
</dbReference>
<dbReference type="PaxDb" id="3218-PP1S36_227V6.1"/>
<reference evidence="3" key="3">
    <citation type="submission" date="2020-12" db="UniProtKB">
        <authorList>
            <consortium name="EnsemblPlants"/>
        </authorList>
    </citation>
    <scope>IDENTIFICATION</scope>
</reference>
<dbReference type="InterPro" id="IPR044750">
    <property type="entry name" value="C2_SRC2/BAP"/>
</dbReference>
<sequence>MSAVYREIEFNIFSAQDLRNVRILGGKMSPYVVAWIHPDLKAYSPADVKGGPNPKWNADIVVFCDEALLDRPHDAVVNLELHDAGGSSNRLIGSVSFPLSDLPGNIFMNHKEHSDPVFLNLPVRRPSGREQGVLNFSMRLGGVSQKSLPPEARYEVGQQPLNNEGMDNGLGCCGIPTHFYKEQYDVHLQDGRNVIAH</sequence>
<dbReference type="GeneID" id="112291452"/>
<gene>
    <name evidence="3" type="primary">LOC112291452</name>
    <name evidence="2" type="ORF">PHYPA_018406</name>
</gene>
<name>A0A2K1JHG7_PHYPA</name>
<dbReference type="SUPFAM" id="SSF49562">
    <property type="entry name" value="C2 domain (Calcium/lipid-binding domain, CaLB)"/>
    <property type="match status" value="1"/>
</dbReference>
<dbReference type="OMA" id="WPLAFAI"/>
<evidence type="ECO:0000313" key="3">
    <source>
        <dbReference type="EnsemblPlants" id="Pp3c14_12090V3.1"/>
    </source>
</evidence>
<dbReference type="Gramene" id="Pp3c14_12090V3.1">
    <property type="protein sequence ID" value="Pp3c14_12090V3.1"/>
    <property type="gene ID" value="Pp3c14_12090"/>
</dbReference>
<dbReference type="PROSITE" id="PS50004">
    <property type="entry name" value="C2"/>
    <property type="match status" value="1"/>
</dbReference>